<keyword evidence="7 12" id="KW-0411">Iron-sulfur</keyword>
<dbReference type="PANTHER" id="PTHR38839">
    <property type="entry name" value="TRANSCRIPTIONAL REGULATOR WHID-RELATED"/>
    <property type="match status" value="1"/>
</dbReference>
<proteinExistence type="inferred from homology"/>
<dbReference type="InterPro" id="IPR034768">
    <property type="entry name" value="4FE4S_WBL"/>
</dbReference>
<dbReference type="KEGG" id="stac:ABII15_01360"/>
<comment type="cofactor">
    <cofactor evidence="12">
        <name>[4Fe-4S] cluster</name>
        <dbReference type="ChEBI" id="CHEBI:49883"/>
    </cofactor>
    <text evidence="12">Binds 1 [4Fe-4S] cluster per subunit. Following nitrosylation of the [4Fe-4S] cluster binds 1 [4Fe-8(NO)] cluster per subunit.</text>
</comment>
<evidence type="ECO:0000256" key="10">
    <source>
        <dbReference type="ARBA" id="ARBA00023157"/>
    </source>
</evidence>
<organism evidence="15">
    <name type="scientific">Streptomyces tabacisoli</name>
    <dbReference type="NCBI Taxonomy" id="3156398"/>
    <lineage>
        <taxon>Bacteria</taxon>
        <taxon>Bacillati</taxon>
        <taxon>Actinomycetota</taxon>
        <taxon>Actinomycetes</taxon>
        <taxon>Kitasatosporales</taxon>
        <taxon>Streptomycetaceae</taxon>
        <taxon>Streptomyces</taxon>
    </lineage>
</organism>
<evidence type="ECO:0000256" key="3">
    <source>
        <dbReference type="ARBA" id="ARBA00022485"/>
    </source>
</evidence>
<dbReference type="GO" id="GO:0045454">
    <property type="term" value="P:cell redox homeostasis"/>
    <property type="evidence" value="ECO:0007669"/>
    <property type="project" value="TreeGrafter"/>
</dbReference>
<dbReference type="GO" id="GO:0005737">
    <property type="term" value="C:cytoplasm"/>
    <property type="evidence" value="ECO:0007669"/>
    <property type="project" value="UniProtKB-SubCell"/>
</dbReference>
<feature type="binding site" evidence="12">
    <location>
        <position position="50"/>
    </location>
    <ligand>
        <name>[4Fe-4S] cluster</name>
        <dbReference type="ChEBI" id="CHEBI:49883"/>
    </ligand>
</feature>
<evidence type="ECO:0000256" key="1">
    <source>
        <dbReference type="ARBA" id="ARBA00004496"/>
    </source>
</evidence>
<protein>
    <recommendedName>
        <fullName evidence="12">Transcriptional regulator WhiB</fullName>
    </recommendedName>
</protein>
<dbReference type="RefSeq" id="WP_353940367.1">
    <property type="nucleotide sequence ID" value="NZ_CP159534.1"/>
</dbReference>
<dbReference type="EMBL" id="CP159534">
    <property type="protein sequence ID" value="XCJ68682.1"/>
    <property type="molecule type" value="Genomic_DNA"/>
</dbReference>
<keyword evidence="8 12" id="KW-0805">Transcription regulation</keyword>
<comment type="PTM">
    <text evidence="12">Upon Fe-S cluster removal intramolecular disulfide bonds are formed.</text>
</comment>
<feature type="region of interest" description="Disordered" evidence="13">
    <location>
        <begin position="74"/>
        <end position="100"/>
    </location>
</feature>
<dbReference type="GO" id="GO:0046872">
    <property type="term" value="F:metal ion binding"/>
    <property type="evidence" value="ECO:0007669"/>
    <property type="project" value="UniProtKB-KW"/>
</dbReference>
<keyword evidence="9 12" id="KW-0238">DNA-binding</keyword>
<reference evidence="15" key="1">
    <citation type="submission" date="2024-06" db="EMBL/GenBank/DDBJ databases">
        <title>Streptomyces sp. strain HUAS MG91 genome sequences.</title>
        <authorList>
            <person name="Mo P."/>
        </authorList>
    </citation>
    <scope>NUCLEOTIDE SEQUENCE</scope>
    <source>
        <strain evidence="15">HUAS MG91</strain>
    </source>
</reference>
<evidence type="ECO:0000256" key="4">
    <source>
        <dbReference type="ARBA" id="ARBA00022490"/>
    </source>
</evidence>
<gene>
    <name evidence="12" type="primary">whiB</name>
    <name evidence="15" type="ORF">ABII15_01360</name>
</gene>
<keyword evidence="4 12" id="KW-0963">Cytoplasm</keyword>
<dbReference type="HAMAP" id="MF_01479">
    <property type="entry name" value="WhiB"/>
    <property type="match status" value="1"/>
</dbReference>
<dbReference type="GO" id="GO:0047134">
    <property type="term" value="F:protein-disulfide reductase [NAD(P)H] activity"/>
    <property type="evidence" value="ECO:0007669"/>
    <property type="project" value="TreeGrafter"/>
</dbReference>
<dbReference type="GO" id="GO:0035731">
    <property type="term" value="F:dinitrosyl-iron complex binding"/>
    <property type="evidence" value="ECO:0007669"/>
    <property type="project" value="UniProtKB-UniRule"/>
</dbReference>
<evidence type="ECO:0000256" key="11">
    <source>
        <dbReference type="ARBA" id="ARBA00023163"/>
    </source>
</evidence>
<evidence type="ECO:0000256" key="6">
    <source>
        <dbReference type="ARBA" id="ARBA00023004"/>
    </source>
</evidence>
<evidence type="ECO:0000256" key="9">
    <source>
        <dbReference type="ARBA" id="ARBA00023125"/>
    </source>
</evidence>
<comment type="subcellular location">
    <subcellularLocation>
        <location evidence="1 12">Cytoplasm</location>
    </subcellularLocation>
</comment>
<keyword evidence="5 12" id="KW-0479">Metal-binding</keyword>
<dbReference type="PANTHER" id="PTHR38839:SF5">
    <property type="entry name" value="TRANSCRIPTIONAL REGULATOR WHID"/>
    <property type="match status" value="1"/>
</dbReference>
<accession>A0AAU8IJY3</accession>
<feature type="binding site" evidence="12">
    <location>
        <position position="53"/>
    </location>
    <ligand>
        <name>[4Fe-4S] cluster</name>
        <dbReference type="ChEBI" id="CHEBI:49883"/>
    </ligand>
</feature>
<dbReference type="GO" id="GO:0045892">
    <property type="term" value="P:negative regulation of DNA-templated transcription"/>
    <property type="evidence" value="ECO:0007669"/>
    <property type="project" value="TreeGrafter"/>
</dbReference>
<keyword evidence="11 12" id="KW-0804">Transcription</keyword>
<comment type="PTM">
    <text evidence="12">The Fe-S cluster can be nitrosylated by nitric oxide (NO).</text>
</comment>
<keyword evidence="3 12" id="KW-0004">4Fe-4S</keyword>
<sequence length="100" mass="11057">MHSFPRPLLVDWQWQDQAACRGMSSAVFFSPSGERGRARRDREERARRICAGCAVADRCAATALAHEESYGVWGGLSGKDRRRLGADPAGRTTEHDASPR</sequence>
<evidence type="ECO:0000259" key="14">
    <source>
        <dbReference type="PROSITE" id="PS51674"/>
    </source>
</evidence>
<dbReference type="InterPro" id="IPR003482">
    <property type="entry name" value="Whib"/>
</dbReference>
<dbReference type="GO" id="GO:0003677">
    <property type="term" value="F:DNA binding"/>
    <property type="evidence" value="ECO:0007669"/>
    <property type="project" value="UniProtKB-UniRule"/>
</dbReference>
<feature type="binding site" evidence="12">
    <location>
        <position position="20"/>
    </location>
    <ligand>
        <name>[4Fe-4S] cluster</name>
        <dbReference type="ChEBI" id="CHEBI:49883"/>
    </ligand>
</feature>
<comment type="similarity">
    <text evidence="2 12">Belongs to the WhiB family.</text>
</comment>
<evidence type="ECO:0000256" key="5">
    <source>
        <dbReference type="ARBA" id="ARBA00022723"/>
    </source>
</evidence>
<dbReference type="GO" id="GO:0051539">
    <property type="term" value="F:4 iron, 4 sulfur cluster binding"/>
    <property type="evidence" value="ECO:0007669"/>
    <property type="project" value="UniProtKB-UniRule"/>
</dbReference>
<comment type="function">
    <text evidence="12">Acts as a transcriptional regulator. Probably redox-responsive. The apo- but not holo-form probably binds DNA.</text>
</comment>
<dbReference type="AlphaFoldDB" id="A0AAU8IJY3"/>
<feature type="domain" description="4Fe-4S Wbl-type" evidence="14">
    <location>
        <begin position="19"/>
        <end position="83"/>
    </location>
</feature>
<evidence type="ECO:0000256" key="2">
    <source>
        <dbReference type="ARBA" id="ARBA00006597"/>
    </source>
</evidence>
<feature type="binding site" evidence="12">
    <location>
        <position position="59"/>
    </location>
    <ligand>
        <name>[4Fe-4S] cluster</name>
        <dbReference type="ChEBI" id="CHEBI:49883"/>
    </ligand>
</feature>
<evidence type="ECO:0000256" key="13">
    <source>
        <dbReference type="SAM" id="MobiDB-lite"/>
    </source>
</evidence>
<evidence type="ECO:0000256" key="7">
    <source>
        <dbReference type="ARBA" id="ARBA00023014"/>
    </source>
</evidence>
<keyword evidence="6 12" id="KW-0408">Iron</keyword>
<keyword evidence="10 12" id="KW-1015">Disulfide bond</keyword>
<evidence type="ECO:0000313" key="15">
    <source>
        <dbReference type="EMBL" id="XCJ68682.1"/>
    </source>
</evidence>
<evidence type="ECO:0000256" key="8">
    <source>
        <dbReference type="ARBA" id="ARBA00023015"/>
    </source>
</evidence>
<evidence type="ECO:0000256" key="12">
    <source>
        <dbReference type="HAMAP-Rule" id="MF_01479"/>
    </source>
</evidence>
<name>A0AAU8IJY3_9ACTN</name>
<dbReference type="Pfam" id="PF02467">
    <property type="entry name" value="Whib"/>
    <property type="match status" value="1"/>
</dbReference>
<dbReference type="PROSITE" id="PS51674">
    <property type="entry name" value="4FE4S_WBL"/>
    <property type="match status" value="1"/>
</dbReference>